<feature type="transmembrane region" description="Helical" evidence="1">
    <location>
        <begin position="179"/>
        <end position="200"/>
    </location>
</feature>
<reference evidence="4 5" key="1">
    <citation type="submission" date="2019-07" db="EMBL/GenBank/DDBJ databases">
        <authorList>
            <person name="Zhu P."/>
        </authorList>
    </citation>
    <scope>NUCLEOTIDE SEQUENCE [LARGE SCALE GENOMIC DNA]</scope>
    <source>
        <strain evidence="4 5">SSL-25</strain>
    </source>
</reference>
<dbReference type="PROSITE" id="PS50924">
    <property type="entry name" value="MHYT"/>
    <property type="match status" value="1"/>
</dbReference>
<sequence>MQGTIDGFSYGIVTPLVAFLMACLGAALGLRCTTRSVRNTHSFKAGWLALGSAAIGSGIWTMHFIAMIGFTVEEASITYDPMITFASLGVAIVMVGIGIFIVGHRGATPMALVTGGTITGLGVASMHYLGMAGMRLPGTLSYDTVTVTLSVVIAVVAATAALWAAVSIHGFLASLGASMVMGVAVTGMHYTGMAAVSVHLHGSAGSVRAGESAASLLLPMLIGPLVFLIVAGVVVMFDPLLVMGEPEWERRTGRATAPAPGIPADGPLSPSGVGAADSGARGWGPAADSRARTWSPGPGDDGMRRESRSPYHDGW</sequence>
<keyword evidence="1" id="KW-0812">Transmembrane</keyword>
<feature type="transmembrane region" description="Helical" evidence="1">
    <location>
        <begin position="45"/>
        <end position="70"/>
    </location>
</feature>
<keyword evidence="5" id="KW-1185">Reference proteome</keyword>
<dbReference type="EMBL" id="CP042266">
    <property type="protein sequence ID" value="QDY76230.1"/>
    <property type="molecule type" value="Genomic_DNA"/>
</dbReference>
<evidence type="ECO:0000256" key="1">
    <source>
        <dbReference type="PROSITE-ProRule" id="PRU00244"/>
    </source>
</evidence>
<dbReference type="Pfam" id="PF03707">
    <property type="entry name" value="MHYT"/>
    <property type="match status" value="2"/>
</dbReference>
<keyword evidence="1" id="KW-1133">Transmembrane helix</keyword>
<organism evidence="4 5">
    <name type="scientific">Streptomyces qinzhouensis</name>
    <dbReference type="NCBI Taxonomy" id="2599401"/>
    <lineage>
        <taxon>Bacteria</taxon>
        <taxon>Bacillati</taxon>
        <taxon>Actinomycetota</taxon>
        <taxon>Actinomycetes</taxon>
        <taxon>Kitasatosporales</taxon>
        <taxon>Streptomycetaceae</taxon>
        <taxon>Streptomyces</taxon>
    </lineage>
</organism>
<feature type="transmembrane region" description="Helical" evidence="1">
    <location>
        <begin position="82"/>
        <end position="103"/>
    </location>
</feature>
<feature type="transmembrane region" description="Helical" evidence="1">
    <location>
        <begin position="110"/>
        <end position="129"/>
    </location>
</feature>
<dbReference type="PANTHER" id="PTHR35152">
    <property type="entry name" value="DOMAIN SIGNALLING PROTEIN, PUTATIVE (AFU_ORTHOLOGUE AFUA_5G11310)-RELATED"/>
    <property type="match status" value="1"/>
</dbReference>
<dbReference type="OrthoDB" id="3763366at2"/>
<feature type="compositionally biased region" description="Basic and acidic residues" evidence="2">
    <location>
        <begin position="301"/>
        <end position="315"/>
    </location>
</feature>
<dbReference type="RefSeq" id="WP_146479527.1">
    <property type="nucleotide sequence ID" value="NZ_CP042266.1"/>
</dbReference>
<dbReference type="KEGG" id="sqz:FQU76_06460"/>
<protein>
    <recommendedName>
        <fullName evidence="3">MHYT domain-containing protein</fullName>
    </recommendedName>
</protein>
<evidence type="ECO:0000259" key="3">
    <source>
        <dbReference type="PROSITE" id="PS50924"/>
    </source>
</evidence>
<feature type="transmembrane region" description="Helical" evidence="1">
    <location>
        <begin position="149"/>
        <end position="172"/>
    </location>
</feature>
<dbReference type="Proteomes" id="UP000320580">
    <property type="component" value="Chromosome"/>
</dbReference>
<feature type="transmembrane region" description="Helical" evidence="1">
    <location>
        <begin position="12"/>
        <end position="33"/>
    </location>
</feature>
<proteinExistence type="predicted"/>
<evidence type="ECO:0000313" key="5">
    <source>
        <dbReference type="Proteomes" id="UP000320580"/>
    </source>
</evidence>
<evidence type="ECO:0000256" key="2">
    <source>
        <dbReference type="SAM" id="MobiDB-lite"/>
    </source>
</evidence>
<accession>A0A5B8JEM0</accession>
<evidence type="ECO:0000313" key="4">
    <source>
        <dbReference type="EMBL" id="QDY76230.1"/>
    </source>
</evidence>
<dbReference type="InterPro" id="IPR005330">
    <property type="entry name" value="MHYT_dom"/>
</dbReference>
<feature type="domain" description="MHYT" evidence="3">
    <location>
        <begin position="10"/>
        <end position="199"/>
    </location>
</feature>
<name>A0A5B8JEM0_9ACTN</name>
<keyword evidence="1" id="KW-0472">Membrane</keyword>
<gene>
    <name evidence="4" type="ORF">FQU76_06460</name>
</gene>
<dbReference type="GO" id="GO:0016020">
    <property type="term" value="C:membrane"/>
    <property type="evidence" value="ECO:0007669"/>
    <property type="project" value="UniProtKB-UniRule"/>
</dbReference>
<dbReference type="PANTHER" id="PTHR35152:SF1">
    <property type="entry name" value="DOMAIN SIGNALLING PROTEIN, PUTATIVE (AFU_ORTHOLOGUE AFUA_5G11310)-RELATED"/>
    <property type="match status" value="1"/>
</dbReference>
<dbReference type="AlphaFoldDB" id="A0A5B8JEM0"/>
<feature type="region of interest" description="Disordered" evidence="2">
    <location>
        <begin position="252"/>
        <end position="315"/>
    </location>
</feature>
<feature type="transmembrane region" description="Helical" evidence="1">
    <location>
        <begin position="220"/>
        <end position="242"/>
    </location>
</feature>